<dbReference type="ExpressionAtlas" id="A0A2K2D9F0">
    <property type="expression patterns" value="baseline"/>
</dbReference>
<reference evidence="3" key="3">
    <citation type="submission" date="2018-08" db="UniProtKB">
        <authorList>
            <consortium name="EnsemblPlants"/>
        </authorList>
    </citation>
    <scope>IDENTIFICATION</scope>
    <source>
        <strain evidence="3">cv. Bd21</strain>
    </source>
</reference>
<dbReference type="EnsemblPlants" id="PNT70914">
    <property type="protein sequence ID" value="PNT70914"/>
    <property type="gene ID" value="BRADI_2g19632v3"/>
</dbReference>
<reference evidence="2" key="2">
    <citation type="submission" date="2017-06" db="EMBL/GenBank/DDBJ databases">
        <title>WGS assembly of Brachypodium distachyon.</title>
        <authorList>
            <consortium name="The International Brachypodium Initiative"/>
            <person name="Lucas S."/>
            <person name="Harmon-Smith M."/>
            <person name="Lail K."/>
            <person name="Tice H."/>
            <person name="Grimwood J."/>
            <person name="Bruce D."/>
            <person name="Barry K."/>
            <person name="Shu S."/>
            <person name="Lindquist E."/>
            <person name="Wang M."/>
            <person name="Pitluck S."/>
            <person name="Vogel J.P."/>
            <person name="Garvin D.F."/>
            <person name="Mockler T.C."/>
            <person name="Schmutz J."/>
            <person name="Rokhsar D."/>
            <person name="Bevan M.W."/>
        </authorList>
    </citation>
    <scope>NUCLEOTIDE SEQUENCE</scope>
    <source>
        <strain evidence="2">Bd21</strain>
    </source>
</reference>
<dbReference type="OrthoDB" id="694624at2759"/>
<gene>
    <name evidence="2" type="ORF">BRADI_2g19632v3</name>
</gene>
<organism evidence="2">
    <name type="scientific">Brachypodium distachyon</name>
    <name type="common">Purple false brome</name>
    <name type="synonym">Trachynia distachya</name>
    <dbReference type="NCBI Taxonomy" id="15368"/>
    <lineage>
        <taxon>Eukaryota</taxon>
        <taxon>Viridiplantae</taxon>
        <taxon>Streptophyta</taxon>
        <taxon>Embryophyta</taxon>
        <taxon>Tracheophyta</taxon>
        <taxon>Spermatophyta</taxon>
        <taxon>Magnoliopsida</taxon>
        <taxon>Liliopsida</taxon>
        <taxon>Poales</taxon>
        <taxon>Poaceae</taxon>
        <taxon>BOP clade</taxon>
        <taxon>Pooideae</taxon>
        <taxon>Stipodae</taxon>
        <taxon>Brachypodieae</taxon>
        <taxon>Brachypodium</taxon>
    </lineage>
</organism>
<keyword evidence="4" id="KW-1185">Reference proteome</keyword>
<evidence type="ECO:0000313" key="4">
    <source>
        <dbReference type="Proteomes" id="UP000008810"/>
    </source>
</evidence>
<dbReference type="InParanoid" id="A0A2K2D9F0"/>
<dbReference type="Gramene" id="PNT70914">
    <property type="protein sequence ID" value="PNT70914"/>
    <property type="gene ID" value="BRADI_2g19632v3"/>
</dbReference>
<evidence type="ECO:0000313" key="3">
    <source>
        <dbReference type="EnsemblPlants" id="PNT70914"/>
    </source>
</evidence>
<sequence>MDEELQEADVLWPESTPWPELYNEDTTATAAAMISFGSELAAASLWSSASSSWSSSAPPLGPRSSPHGGGFLSEPSTFSGHGHGGGGGYGAEEFLEADVLWPDEDEDGSGERGLRWLICCGFGEDAAGHGSEPSAAVGKPEAWRPCLVSSPIDIPTEVAARCFRPAAGTVHRRRCG</sequence>
<feature type="region of interest" description="Disordered" evidence="1">
    <location>
        <begin position="55"/>
        <end position="89"/>
    </location>
</feature>
<dbReference type="Proteomes" id="UP000008810">
    <property type="component" value="Chromosome 2"/>
</dbReference>
<name>A0A2K2D9F0_BRADI</name>
<evidence type="ECO:0000256" key="1">
    <source>
        <dbReference type="SAM" id="MobiDB-lite"/>
    </source>
</evidence>
<accession>A0A2K2D9F0</accession>
<dbReference type="EMBL" id="CM000881">
    <property type="protein sequence ID" value="PNT70914.1"/>
    <property type="molecule type" value="Genomic_DNA"/>
</dbReference>
<evidence type="ECO:0000313" key="2">
    <source>
        <dbReference type="EMBL" id="PNT70914.1"/>
    </source>
</evidence>
<protein>
    <submittedName>
        <fullName evidence="2 3">Uncharacterized protein</fullName>
    </submittedName>
</protein>
<proteinExistence type="predicted"/>
<dbReference type="AlphaFoldDB" id="A0A2K2D9F0"/>
<reference evidence="2 3" key="1">
    <citation type="journal article" date="2010" name="Nature">
        <title>Genome sequencing and analysis of the model grass Brachypodium distachyon.</title>
        <authorList>
            <consortium name="International Brachypodium Initiative"/>
        </authorList>
    </citation>
    <scope>NUCLEOTIDE SEQUENCE [LARGE SCALE GENOMIC DNA]</scope>
    <source>
        <strain evidence="2 3">Bd21</strain>
    </source>
</reference>